<dbReference type="Gene3D" id="3.20.20.80">
    <property type="entry name" value="Glycosidases"/>
    <property type="match status" value="1"/>
</dbReference>
<dbReference type="InterPro" id="IPR017853">
    <property type="entry name" value="GH"/>
</dbReference>
<evidence type="ECO:0008006" key="4">
    <source>
        <dbReference type="Google" id="ProtNLM"/>
    </source>
</evidence>
<dbReference type="SUPFAM" id="SSF51445">
    <property type="entry name" value="(Trans)glycosidases"/>
    <property type="match status" value="1"/>
</dbReference>
<feature type="chain" id="PRO_5028984372" description="Alpha-L-arabinofuranosidase" evidence="1">
    <location>
        <begin position="23"/>
        <end position="493"/>
    </location>
</feature>
<reference evidence="2 3" key="1">
    <citation type="submission" date="2020-07" db="EMBL/GenBank/DDBJ databases">
        <title>Complete genome sequence of Chitinibacter sp. 2T18.</title>
        <authorList>
            <person name="Bae J.-W."/>
            <person name="Choi J.-W."/>
        </authorList>
    </citation>
    <scope>NUCLEOTIDE SEQUENCE [LARGE SCALE GENOMIC DNA]</scope>
    <source>
        <strain evidence="2 3">2T18</strain>
    </source>
</reference>
<evidence type="ECO:0000313" key="2">
    <source>
        <dbReference type="EMBL" id="QLG88215.1"/>
    </source>
</evidence>
<evidence type="ECO:0000313" key="3">
    <source>
        <dbReference type="Proteomes" id="UP000509597"/>
    </source>
</evidence>
<evidence type="ECO:0000256" key="1">
    <source>
        <dbReference type="SAM" id="SignalP"/>
    </source>
</evidence>
<feature type="signal peptide" evidence="1">
    <location>
        <begin position="1"/>
        <end position="22"/>
    </location>
</feature>
<protein>
    <recommendedName>
        <fullName evidence="4">Alpha-L-arabinofuranosidase</fullName>
    </recommendedName>
</protein>
<sequence>MMKNLFAIFSLVLLSACSQSEGNTFDITEGETRLVATPSFVDSKTDLKNLFGIHSLWWESQVSLADSSGNLTDDALSKLKYSSVQLIRYGGGVNEINWLDCTNNTKLRPLLSVTTWMQPAPCLFGPAEYANALGKLGAKTTWHIANVVGFNAEESPLEQLSVSAKNYASFVKDNSPNRVRYWEIGNELERGRLKWDAFKIALRSEPIVANILQADPAAKIVIPLVEYQPDWMSSDIEHNKYLVNRFKSYSADYALHMYYDNPPEGPSIVNRLNKLAQNIAMMKQAGIANPGVWITEHARWPAGNPSDTEWSRNWYQTSDISGVLSTADFLIGLSQINGVRGAMWHGLRAGPWNFIENNNQELQTSNIAELFRLLNPSDSMRSLVTLSTSSFDGDHLGQYAIRGAIFNVANNPRAYRVWLVNRSAKSKSVLLNMRMVMADGNVSLVQKQLRTVDASQNARVNLSINSSLAAIKNGNLTVTISPLSVSTFDITLK</sequence>
<dbReference type="KEGG" id="chiz:HQ393_08105"/>
<proteinExistence type="predicted"/>
<name>A0A7H9BHW7_9NEIS</name>
<dbReference type="PROSITE" id="PS51257">
    <property type="entry name" value="PROKAR_LIPOPROTEIN"/>
    <property type="match status" value="1"/>
</dbReference>
<dbReference type="Proteomes" id="UP000509597">
    <property type="component" value="Chromosome"/>
</dbReference>
<organism evidence="2 3">
    <name type="scientific">Chitinibacter bivalviorum</name>
    <dbReference type="NCBI Taxonomy" id="2739434"/>
    <lineage>
        <taxon>Bacteria</taxon>
        <taxon>Pseudomonadati</taxon>
        <taxon>Pseudomonadota</taxon>
        <taxon>Betaproteobacteria</taxon>
        <taxon>Neisseriales</taxon>
        <taxon>Chitinibacteraceae</taxon>
        <taxon>Chitinibacter</taxon>
    </lineage>
</organism>
<gene>
    <name evidence="2" type="ORF">HQ393_08105</name>
</gene>
<dbReference type="EMBL" id="CP058627">
    <property type="protein sequence ID" value="QLG88215.1"/>
    <property type="molecule type" value="Genomic_DNA"/>
</dbReference>
<keyword evidence="3" id="KW-1185">Reference proteome</keyword>
<dbReference type="AlphaFoldDB" id="A0A7H9BHW7"/>
<dbReference type="RefSeq" id="WP_179358293.1">
    <property type="nucleotide sequence ID" value="NZ_CP058627.1"/>
</dbReference>
<accession>A0A7H9BHW7</accession>
<keyword evidence="1" id="KW-0732">Signal</keyword>